<evidence type="ECO:0000313" key="1">
    <source>
        <dbReference type="EMBL" id="KAK4357281.1"/>
    </source>
</evidence>
<name>A0AAE1VB46_9SOLA</name>
<dbReference type="EMBL" id="JAVYJV010000012">
    <property type="protein sequence ID" value="KAK4357281.1"/>
    <property type="molecule type" value="Genomic_DNA"/>
</dbReference>
<accession>A0AAE1VB46</accession>
<dbReference type="AlphaFoldDB" id="A0AAE1VB46"/>
<gene>
    <name evidence="1" type="ORF">RND71_022891</name>
</gene>
<comment type="caution">
    <text evidence="1">The sequence shown here is derived from an EMBL/GenBank/DDBJ whole genome shotgun (WGS) entry which is preliminary data.</text>
</comment>
<organism evidence="1 2">
    <name type="scientific">Anisodus tanguticus</name>
    <dbReference type="NCBI Taxonomy" id="243964"/>
    <lineage>
        <taxon>Eukaryota</taxon>
        <taxon>Viridiplantae</taxon>
        <taxon>Streptophyta</taxon>
        <taxon>Embryophyta</taxon>
        <taxon>Tracheophyta</taxon>
        <taxon>Spermatophyta</taxon>
        <taxon>Magnoliopsida</taxon>
        <taxon>eudicotyledons</taxon>
        <taxon>Gunneridae</taxon>
        <taxon>Pentapetalae</taxon>
        <taxon>asterids</taxon>
        <taxon>lamiids</taxon>
        <taxon>Solanales</taxon>
        <taxon>Solanaceae</taxon>
        <taxon>Solanoideae</taxon>
        <taxon>Hyoscyameae</taxon>
        <taxon>Anisodus</taxon>
    </lineage>
</organism>
<proteinExistence type="predicted"/>
<keyword evidence="2" id="KW-1185">Reference proteome</keyword>
<reference evidence="1" key="1">
    <citation type="submission" date="2023-12" db="EMBL/GenBank/DDBJ databases">
        <title>Genome assembly of Anisodus tanguticus.</title>
        <authorList>
            <person name="Wang Y.-J."/>
        </authorList>
    </citation>
    <scope>NUCLEOTIDE SEQUENCE</scope>
    <source>
        <strain evidence="1">KB-2021</strain>
        <tissue evidence="1">Leaf</tissue>
    </source>
</reference>
<dbReference type="Proteomes" id="UP001291623">
    <property type="component" value="Unassembled WGS sequence"/>
</dbReference>
<sequence length="185" mass="20736">MIVGRLKSIQCKATFDSLVSSWPTPFPHKHPPAQGGTRIGLLFSTIRRPLPPSLTSPRAFFAPPSSEKLSGLPRSLNFMVENVDLLRAICQRLTTGNRRFRRASHRNTKTYCPLPTIWLEPLGRLYRINNHSCTEYGRIPQYGHLGSPSEGDSHIILARAGEASMGKAPYPYNCLPPMLRNPFQV</sequence>
<evidence type="ECO:0000313" key="2">
    <source>
        <dbReference type="Proteomes" id="UP001291623"/>
    </source>
</evidence>
<protein>
    <submittedName>
        <fullName evidence="1">Uncharacterized protein</fullName>
    </submittedName>
</protein>